<dbReference type="Proteomes" id="UP000286910">
    <property type="component" value="Unassembled WGS sequence"/>
</dbReference>
<sequence length="61" mass="7087">MKQKEFYRLLEDATEVRMDPSGRRFLVRLPLLGWRAYRLEGEEVSLEAEGEEALARFGEAA</sequence>
<accession>A0A430R9J8</accession>
<evidence type="ECO:0000313" key="1">
    <source>
        <dbReference type="EMBL" id="RTH04044.1"/>
    </source>
</evidence>
<dbReference type="EMBL" id="PELR01000146">
    <property type="protein sequence ID" value="RTH04044.1"/>
    <property type="molecule type" value="Genomic_DNA"/>
</dbReference>
<comment type="caution">
    <text evidence="1">The sequence shown here is derived from an EMBL/GenBank/DDBJ whole genome shotgun (WGS) entry which is preliminary data.</text>
</comment>
<gene>
    <name evidence="1" type="ORF">CSW45_05945</name>
</gene>
<proteinExistence type="predicted"/>
<reference evidence="1 2" key="1">
    <citation type="journal article" date="2019" name="Extremophiles">
        <title>Biogeography of thermophiles and predominance of Thermus scotoductus in domestic water heaters.</title>
        <authorList>
            <person name="Wilpiszeski R.L."/>
            <person name="Zhang Z."/>
            <person name="House C.H."/>
        </authorList>
    </citation>
    <scope>NUCLEOTIDE SEQUENCE [LARGE SCALE GENOMIC DNA]</scope>
    <source>
        <strain evidence="1 2">32_S32</strain>
    </source>
</reference>
<evidence type="ECO:0000313" key="2">
    <source>
        <dbReference type="Proteomes" id="UP000286910"/>
    </source>
</evidence>
<organism evidence="1 2">
    <name type="scientific">Thermus scotoductus</name>
    <dbReference type="NCBI Taxonomy" id="37636"/>
    <lineage>
        <taxon>Bacteria</taxon>
        <taxon>Thermotogati</taxon>
        <taxon>Deinococcota</taxon>
        <taxon>Deinococci</taxon>
        <taxon>Thermales</taxon>
        <taxon>Thermaceae</taxon>
        <taxon>Thermus</taxon>
    </lineage>
</organism>
<dbReference type="AlphaFoldDB" id="A0A430R9J8"/>
<name>A0A430R9J8_THESC</name>
<protein>
    <submittedName>
        <fullName evidence="1">Uncharacterized protein</fullName>
    </submittedName>
</protein>
<dbReference type="RefSeq" id="WP_126177963.1">
    <property type="nucleotide sequence ID" value="NZ_PELN01000157.1"/>
</dbReference>